<evidence type="ECO:0000313" key="3">
    <source>
        <dbReference type="Proteomes" id="UP000181909"/>
    </source>
</evidence>
<dbReference type="STRING" id="1893.SAMN02787144_10602"/>
<organism evidence="2 3">
    <name type="scientific">Streptomyces atratus</name>
    <dbReference type="NCBI Taxonomy" id="1893"/>
    <lineage>
        <taxon>Bacteria</taxon>
        <taxon>Bacillati</taxon>
        <taxon>Actinomycetota</taxon>
        <taxon>Actinomycetes</taxon>
        <taxon>Kitasatosporales</taxon>
        <taxon>Streptomycetaceae</taxon>
        <taxon>Streptomyces</taxon>
    </lineage>
</organism>
<feature type="transmembrane region" description="Helical" evidence="1">
    <location>
        <begin position="68"/>
        <end position="93"/>
    </location>
</feature>
<evidence type="ECO:0000313" key="2">
    <source>
        <dbReference type="EMBL" id="SFY45087.1"/>
    </source>
</evidence>
<dbReference type="OrthoDB" id="4158356at2"/>
<dbReference type="Proteomes" id="UP000181909">
    <property type="component" value="Unassembled WGS sequence"/>
</dbReference>
<evidence type="ECO:0000256" key="1">
    <source>
        <dbReference type="SAM" id="Phobius"/>
    </source>
</evidence>
<accession>A0A1K2FBG9</accession>
<gene>
    <name evidence="2" type="ORF">SAMN02787144_10602</name>
</gene>
<keyword evidence="1" id="KW-0472">Membrane</keyword>
<keyword evidence="1" id="KW-1133">Transmembrane helix</keyword>
<protein>
    <recommendedName>
        <fullName evidence="4">Transmembrane protein</fullName>
    </recommendedName>
</protein>
<name>A0A1K2FBG9_STRAR</name>
<sequence length="163" mass="16509">MTTEATVTTNPQYPLTDSQASAEAARLIAEAYRPVPATPTYFRDDSPVPAIGTAPPVLQPDSRIVPQWAAGVAVASIGVGAGVTGLGCGAWLVLQGLASVTLTGVLAATLPFAGVAAAATAIGSAFARVRRASTTNIYKGTVVQRTEVTATARGMLSRAKAGR</sequence>
<reference evidence="2 3" key="1">
    <citation type="submission" date="2016-11" db="EMBL/GenBank/DDBJ databases">
        <authorList>
            <person name="Jaros S."/>
            <person name="Januszkiewicz K."/>
            <person name="Wedrychowicz H."/>
        </authorList>
    </citation>
    <scope>NUCLEOTIDE SEQUENCE [LARGE SCALE GENOMIC DNA]</scope>
    <source>
        <strain evidence="2 3">OK807</strain>
    </source>
</reference>
<proteinExistence type="predicted"/>
<keyword evidence="1" id="KW-0812">Transmembrane</keyword>
<dbReference type="EMBL" id="FPJO01000060">
    <property type="protein sequence ID" value="SFY45087.1"/>
    <property type="molecule type" value="Genomic_DNA"/>
</dbReference>
<feature type="transmembrane region" description="Helical" evidence="1">
    <location>
        <begin position="105"/>
        <end position="127"/>
    </location>
</feature>
<dbReference type="AlphaFoldDB" id="A0A1K2FBG9"/>
<evidence type="ECO:0008006" key="4">
    <source>
        <dbReference type="Google" id="ProtNLM"/>
    </source>
</evidence>